<feature type="region of interest" description="Disordered" evidence="9">
    <location>
        <begin position="1"/>
        <end position="47"/>
    </location>
</feature>
<dbReference type="InterPro" id="IPR000164">
    <property type="entry name" value="Histone_H3/CENP-A"/>
</dbReference>
<dbReference type="GO" id="GO:0005634">
    <property type="term" value="C:nucleus"/>
    <property type="evidence" value="ECO:0007669"/>
    <property type="project" value="UniProtKB-SubCell"/>
</dbReference>
<keyword evidence="3" id="KW-0479">Metal-binding</keyword>
<dbReference type="PROSITE" id="PS00115">
    <property type="entry name" value="RNA_POL_II_REPEAT"/>
    <property type="match status" value="3"/>
</dbReference>
<dbReference type="InterPro" id="IPR000684">
    <property type="entry name" value="RNA_pol_II_repeat_euk"/>
</dbReference>
<gene>
    <name evidence="10" type="ORF">SDRG_13935</name>
</gene>
<dbReference type="STRING" id="1156394.T0R8J0"/>
<sequence>MARTKQTARKSTGGKAPRQQQSAMPAPEDPARMKDLTDEERESRDASVEEALLLAEAKEAVLEAMSATSTDRRYFEAILRLHRMAVAALDEKEVDAVLAAAKFLDDKACPHRATRLRHRLHLLLLEHDDDRAYAYITETLYLNFHATAPDAVAIATKDKNDGPSSAIAFDVQEVIMTKLRGLKQHMTQTYTGDLELDGNGVFTLSNMSALTREIIFRGLVRGDDSVGFSDQEKQCVIRTMLKHHQLEWTDFPEYITAVGASLQAAAFSDEAIATDLASFSTPQLDALWEAHHDALAQSTSFALRYLAALRSSFTAKTDIVPYVQAALASLQRLGLSVNPLRFVLLHQWLCAIEHAPTDNGSLFLDYISIPRVASYVNESFLKAAEVHEVVIFDAYTTQVFRGGAGQGRIQLHDMCATLGFDAITAESDERLIKGFLTHLLPAGAEASDFEPYLEPMFLQTQLAVAMLSSGKGSRAEYEAYLVDSGVEHDVFESSEVRFAASNPDTFAPDAPVSLLLHVKNTASITVQLFQLNVADGLRRTFEAIKSNISLDGLLPNEEFTVAFENVPSHVRTAHRIAFPSLDAIRRGVFVVEVVGADAACRAVIRKGHLHFVQQCTVAGHDFRAFDEAHAPLRDFVVALPDPVNRAIVKTFAAVDGVATVPYYAALDETTSISTKYPVVVGVEDFGVLGDFAYCEEAYALEAKIAIDAEQLVPGFRATVLVRGALYVNGALAPTSLLQNTVLTMETTSRAGTVNRKELRNLARLSDTRDLARVIEIPSDAISLQIKLSGDVASASGSSSKRATTLRHVEHVQQFSLHTSTGHDGQLFGVHLKTIEKAFVLLVLGHNGEPVAKASLAVRFHHLALAEQVERAAVSNEHGEVHLGPLDDIKSIQVTSATGGYWTWTLPGLADHSSWSRFVSAPNAPTLHAAVNDVVVLPVPSNIQATLRSWVERGWIALTQTHTSHNTTYTSVPAPDACAVVVQDDGCLALTAAVAGWYRVTLKPFGACYKVRILEKELLPPSKTHTRYLLHGNDTIIGTSIPNRPVVIASVASTPDAIRVQLGNATPATRVHIVCKRFLDDGGFASDSYLDITSRASASVEHNSSYPSSTYFASKRISDEYAYVLSRRAYVSAHPHSALLQGSALPHPSLLLHPYAVEETSSGNLAETSQGEGYAAQSRLAKSAMRRMMGRCLPSSSFGESRRANTSFLADGSVVFFNVAVDDAGAAVALLDVQTLSGVYEVAVVAIDGEVTASRHTNLDVGPRTEPRGKVPLRDTRLSSAEALGTEPGVHYLQYRGHKCLSPGETLRLARTSATKVEVYDSIEHAFSLLDALTSRSVLLNAFLKAWGSYDTKQKAALYSANASGELNVFLFKKDRSFFLAVVAPHLEAKLVKSFVDHYVLGHIDVLAAIAASHVQLERLTLIELLLLAEALPTADGICDHVERLIESYYDDATTLKLPALFEHVLVAKNDDDAVLLDADADADDSRVTFEDEGLVLSGKLRESCAVPQYSPTSPAYSPTSPAYSPTSPAYAPTSSPFAFGATTTTPARPAMAASPFGFAASSAEFAFGSAAPTSGFATDKPASSAPTFGAFGASSFSAAPAATPFKKSHRDSDEEYDLCDDDDDDDDDSDDDIGDNKDGDATKVAARKIYKAPGSTKKHVETRYHDGTDARQLRSGGLLPPSVALTHGQWKQSAMNKYWLDYARHLRLSKTAPFVSAYFPEAHSCFAEIMLAMAVLDLPLTSTSSNAQVQVDDASICVTAAGAHPIVVYYEDLQQQVDVVVPDAIAAQAANLIVTQTVFNPADSNVSNGLLKPVAEFVTQTMYGCQVTVSNLSPLPLRDVQLLLQIPHGAIPLQSDGFFTRSTTFDLGGNENEIVVYYFYFAAPGTFSHYPAHVAIQNTTVRFASTDASQLVVMAERKAIDTTSWHDVSARGSTADVVAFLRQHKKLETLDLDRITWRLRDRASYDAVTSLLRARFVYSPAVSQYAAYHKDKVGIVDVLQRAVPFLHAAGPGVQSCIGSLDVLDGPLSLQACLELAEFSPYIVRRVHSMASAKKQKTPLNKELQAHYERVCAKLALLPALGDADYLVLAYFLIVFNRVDTALTCFAKVARDAVPTLQYDYMDAYLDFFRPSEDAEASYPRARAASETYASYPHRRWHDLFANVRAQLATLDALVHRGMALDAVAMDDVGVTMTVHRDRVELVQKGHRIKTGRLLLYPVDVEVMFSTEPFGSKTAQASSIALVQPRATVAVELSANSTTVDIPEALQSLQMMVTFAPTGHPEWDVTRPHYCDSMEMDFDVDGGKLQVFANHRPLPRAYVKVFVQTKSGGAKGRFYKDGYTDICGCFDYMGINDTKHLLQVKALALLILHPTHGAVVRQLQPPASISTANDAKKH</sequence>
<organism evidence="10 11">
    <name type="scientific">Saprolegnia diclina (strain VS20)</name>
    <dbReference type="NCBI Taxonomy" id="1156394"/>
    <lineage>
        <taxon>Eukaryota</taxon>
        <taxon>Sar</taxon>
        <taxon>Stramenopiles</taxon>
        <taxon>Oomycota</taxon>
        <taxon>Saprolegniomycetes</taxon>
        <taxon>Saprolegniales</taxon>
        <taxon>Saprolegniaceae</taxon>
        <taxon>Saprolegnia</taxon>
    </lineage>
</organism>
<dbReference type="VEuPathDB" id="FungiDB:SDRG_13935"/>
<dbReference type="EMBL" id="JH767195">
    <property type="protein sequence ID" value="EQC28388.1"/>
    <property type="molecule type" value="Genomic_DNA"/>
</dbReference>
<dbReference type="GO" id="GO:0003677">
    <property type="term" value="F:DNA binding"/>
    <property type="evidence" value="ECO:0007669"/>
    <property type="project" value="UniProtKB-KW"/>
</dbReference>
<dbReference type="eggNOG" id="KOG0260">
    <property type="taxonomic scope" value="Eukaryota"/>
</dbReference>
<keyword evidence="5" id="KW-0862">Zinc</keyword>
<dbReference type="RefSeq" id="XP_008618258.1">
    <property type="nucleotide sequence ID" value="XM_008620036.1"/>
</dbReference>
<accession>T0R8J0</accession>
<dbReference type="GO" id="GO:0000786">
    <property type="term" value="C:nucleosome"/>
    <property type="evidence" value="ECO:0007669"/>
    <property type="project" value="InterPro"/>
</dbReference>
<dbReference type="Proteomes" id="UP000030762">
    <property type="component" value="Unassembled WGS sequence"/>
</dbReference>
<dbReference type="GO" id="GO:0046872">
    <property type="term" value="F:metal ion binding"/>
    <property type="evidence" value="ECO:0007669"/>
    <property type="project" value="UniProtKB-KW"/>
</dbReference>
<keyword evidence="7" id="KW-0804">Transcription</keyword>
<comment type="subcellular location">
    <subcellularLocation>
        <location evidence="1">Nucleus</location>
    </subcellularLocation>
</comment>
<feature type="compositionally biased region" description="Acidic residues" evidence="9">
    <location>
        <begin position="1613"/>
        <end position="1633"/>
    </location>
</feature>
<keyword evidence="8" id="KW-0539">Nucleus</keyword>
<evidence type="ECO:0000256" key="3">
    <source>
        <dbReference type="ARBA" id="ARBA00022723"/>
    </source>
</evidence>
<dbReference type="GeneID" id="19954662"/>
<name>T0R8J0_SAPDV</name>
<feature type="region of interest" description="Disordered" evidence="9">
    <location>
        <begin position="1602"/>
        <end position="1639"/>
    </location>
</feature>
<dbReference type="PRINTS" id="PR00622">
    <property type="entry name" value="HISTONEH3"/>
</dbReference>
<evidence type="ECO:0000256" key="6">
    <source>
        <dbReference type="ARBA" id="ARBA00023125"/>
    </source>
</evidence>
<dbReference type="GO" id="GO:0030527">
    <property type="term" value="F:structural constituent of chromatin"/>
    <property type="evidence" value="ECO:0007669"/>
    <property type="project" value="InterPro"/>
</dbReference>
<evidence type="ECO:0000256" key="9">
    <source>
        <dbReference type="SAM" id="MobiDB-lite"/>
    </source>
</evidence>
<evidence type="ECO:0000256" key="5">
    <source>
        <dbReference type="ARBA" id="ARBA00022833"/>
    </source>
</evidence>
<feature type="compositionally biased region" description="Basic and acidic residues" evidence="9">
    <location>
        <begin position="29"/>
        <end position="47"/>
    </location>
</feature>
<dbReference type="OrthoDB" id="72784at2759"/>
<dbReference type="InParanoid" id="T0R8J0"/>
<evidence type="ECO:0000256" key="4">
    <source>
        <dbReference type="ARBA" id="ARBA00022737"/>
    </source>
</evidence>
<reference evidence="10 11" key="1">
    <citation type="submission" date="2012-04" db="EMBL/GenBank/DDBJ databases">
        <title>The Genome Sequence of Saprolegnia declina VS20.</title>
        <authorList>
            <consortium name="The Broad Institute Genome Sequencing Platform"/>
            <person name="Russ C."/>
            <person name="Nusbaum C."/>
            <person name="Tyler B."/>
            <person name="van West P."/>
            <person name="Dieguez-Uribeondo J."/>
            <person name="de Bruijn I."/>
            <person name="Tripathy S."/>
            <person name="Jiang R."/>
            <person name="Young S.K."/>
            <person name="Zeng Q."/>
            <person name="Gargeya S."/>
            <person name="Fitzgerald M."/>
            <person name="Haas B."/>
            <person name="Abouelleil A."/>
            <person name="Alvarado L."/>
            <person name="Arachchi H.M."/>
            <person name="Berlin A."/>
            <person name="Chapman S.B."/>
            <person name="Goldberg J."/>
            <person name="Griggs A."/>
            <person name="Gujja S."/>
            <person name="Hansen M."/>
            <person name="Howarth C."/>
            <person name="Imamovic A."/>
            <person name="Larimer J."/>
            <person name="McCowen C."/>
            <person name="Montmayeur A."/>
            <person name="Murphy C."/>
            <person name="Neiman D."/>
            <person name="Pearson M."/>
            <person name="Priest M."/>
            <person name="Roberts A."/>
            <person name="Saif S."/>
            <person name="Shea T."/>
            <person name="Sisk P."/>
            <person name="Sykes S."/>
            <person name="Wortman J."/>
            <person name="Nusbaum C."/>
            <person name="Birren B."/>
        </authorList>
    </citation>
    <scope>NUCLEOTIDE SEQUENCE [LARGE SCALE GENOMIC DNA]</scope>
    <source>
        <strain evidence="10 11">VS20</strain>
    </source>
</reference>
<keyword evidence="4" id="KW-0677">Repeat</keyword>
<evidence type="ECO:0000256" key="2">
    <source>
        <dbReference type="ARBA" id="ARBA00022553"/>
    </source>
</evidence>
<evidence type="ECO:0000313" key="11">
    <source>
        <dbReference type="Proteomes" id="UP000030762"/>
    </source>
</evidence>
<protein>
    <submittedName>
        <fullName evidence="10">Uncharacterized protein</fullName>
    </submittedName>
</protein>
<evidence type="ECO:0000256" key="8">
    <source>
        <dbReference type="ARBA" id="ARBA00023242"/>
    </source>
</evidence>
<keyword evidence="6" id="KW-0238">DNA-binding</keyword>
<keyword evidence="2" id="KW-0597">Phosphoprotein</keyword>
<keyword evidence="11" id="KW-1185">Reference proteome</keyword>
<evidence type="ECO:0000256" key="7">
    <source>
        <dbReference type="ARBA" id="ARBA00023163"/>
    </source>
</evidence>
<dbReference type="GO" id="GO:0006366">
    <property type="term" value="P:transcription by RNA polymerase II"/>
    <property type="evidence" value="ECO:0007669"/>
    <property type="project" value="InterPro"/>
</dbReference>
<dbReference type="OMA" id="KYACHEL"/>
<evidence type="ECO:0000256" key="1">
    <source>
        <dbReference type="ARBA" id="ARBA00004123"/>
    </source>
</evidence>
<proteinExistence type="predicted"/>
<evidence type="ECO:0000313" key="10">
    <source>
        <dbReference type="EMBL" id="EQC28388.1"/>
    </source>
</evidence>